<feature type="coiled-coil region" evidence="1">
    <location>
        <begin position="150"/>
        <end position="177"/>
    </location>
</feature>
<dbReference type="SUPFAM" id="SSF111369">
    <property type="entry name" value="HlyD-like secretion proteins"/>
    <property type="match status" value="1"/>
</dbReference>
<dbReference type="Gene3D" id="2.40.30.170">
    <property type="match status" value="1"/>
</dbReference>
<evidence type="ECO:0000313" key="4">
    <source>
        <dbReference type="EMBL" id="RKN81905.1"/>
    </source>
</evidence>
<proteinExistence type="predicted"/>
<name>A0A3B0C632_9FLAO</name>
<dbReference type="InterPro" id="IPR058639">
    <property type="entry name" value="BSH_YknX-like"/>
</dbReference>
<dbReference type="PANTHER" id="PTHR30469:SF33">
    <property type="entry name" value="SLR1207 PROTEIN"/>
    <property type="match status" value="1"/>
</dbReference>
<feature type="domain" description="YknX-like barrel-sandwich hybrid" evidence="3">
    <location>
        <begin position="37"/>
        <end position="208"/>
    </location>
</feature>
<gene>
    <name evidence="4" type="ORF">D7Z94_12650</name>
</gene>
<dbReference type="InterPro" id="IPR058792">
    <property type="entry name" value="Beta-barrel_RND_2"/>
</dbReference>
<evidence type="ECO:0000259" key="3">
    <source>
        <dbReference type="Pfam" id="PF25984"/>
    </source>
</evidence>
<reference evidence="4 5" key="1">
    <citation type="submission" date="2018-10" db="EMBL/GenBank/DDBJ databases">
        <title>Ulvibacterium marinum gen. nov., sp. nov., a novel marine bacterium of the family Flavobacteriaceae, isolated from a culture of the green alga Ulva prolifera.</title>
        <authorList>
            <person name="Zhang Z."/>
        </authorList>
    </citation>
    <scope>NUCLEOTIDE SEQUENCE [LARGE SCALE GENOMIC DNA]</scope>
    <source>
        <strain evidence="4 5">CCMM003</strain>
    </source>
</reference>
<comment type="caution">
    <text evidence="4">The sequence shown here is derived from an EMBL/GenBank/DDBJ whole genome shotgun (WGS) entry which is preliminary data.</text>
</comment>
<feature type="domain" description="CusB-like beta-barrel" evidence="2">
    <location>
        <begin position="221"/>
        <end position="289"/>
    </location>
</feature>
<evidence type="ECO:0000256" key="1">
    <source>
        <dbReference type="SAM" id="Coils"/>
    </source>
</evidence>
<organism evidence="4 5">
    <name type="scientific">Ulvibacterium marinum</name>
    <dbReference type="NCBI Taxonomy" id="2419782"/>
    <lineage>
        <taxon>Bacteria</taxon>
        <taxon>Pseudomonadati</taxon>
        <taxon>Bacteroidota</taxon>
        <taxon>Flavobacteriia</taxon>
        <taxon>Flavobacteriales</taxon>
        <taxon>Flavobacteriaceae</taxon>
        <taxon>Ulvibacterium</taxon>
    </lineage>
</organism>
<sequence>MVSCNHNDEGITPEKTTLVESVYASALVQPDSLYEVYSSVTGILDKQLVEEGDTVSKGQPLFQIFNKMPELNRENARLNLQLAQEEFSGNAAVLDGLEKELHTAKLKFHNDSINFMRQKRLWEQQIGSNAEYDNRKLQYESSHNNLQVLQNSYARTKNDLQTRMQQAKNNYQTAIVNTGDFTITSKINGKIYAIHKNEGEIITAQQPLASMGKSAVFIVELLVDEVDIVALKKGQNVLITLDAYSNTVFEGKIDKIYPQKDERTQTFKVDAVFNQMPQVLYPGLAGEANIIVAQKENVLTIPLEYLTDDNMIMTDDGLQEVILGIRNLKKVEILSGIDEHTKIYKPEP</sequence>
<evidence type="ECO:0000259" key="2">
    <source>
        <dbReference type="Pfam" id="PF25954"/>
    </source>
</evidence>
<dbReference type="Pfam" id="PF25984">
    <property type="entry name" value="BSH_YknX"/>
    <property type="match status" value="1"/>
</dbReference>
<dbReference type="Gene3D" id="2.40.50.100">
    <property type="match status" value="1"/>
</dbReference>
<keyword evidence="1" id="KW-0175">Coiled coil</keyword>
<dbReference type="Proteomes" id="UP000276603">
    <property type="component" value="Unassembled WGS sequence"/>
</dbReference>
<dbReference type="GO" id="GO:0015562">
    <property type="term" value="F:efflux transmembrane transporter activity"/>
    <property type="evidence" value="ECO:0007669"/>
    <property type="project" value="TreeGrafter"/>
</dbReference>
<dbReference type="GO" id="GO:1990281">
    <property type="term" value="C:efflux pump complex"/>
    <property type="evidence" value="ECO:0007669"/>
    <property type="project" value="TreeGrafter"/>
</dbReference>
<accession>A0A3B0C632</accession>
<keyword evidence="5" id="KW-1185">Reference proteome</keyword>
<evidence type="ECO:0000313" key="5">
    <source>
        <dbReference type="Proteomes" id="UP000276603"/>
    </source>
</evidence>
<dbReference type="EMBL" id="RBCJ01000002">
    <property type="protein sequence ID" value="RKN81905.1"/>
    <property type="molecule type" value="Genomic_DNA"/>
</dbReference>
<protein>
    <submittedName>
        <fullName evidence="4">HlyD family efflux transporter periplasmic adaptor subunit</fullName>
    </submittedName>
</protein>
<dbReference type="PANTHER" id="PTHR30469">
    <property type="entry name" value="MULTIDRUG RESISTANCE PROTEIN MDTA"/>
    <property type="match status" value="1"/>
</dbReference>
<dbReference type="Pfam" id="PF25954">
    <property type="entry name" value="Beta-barrel_RND_2"/>
    <property type="match status" value="1"/>
</dbReference>
<dbReference type="OrthoDB" id="869610at2"/>
<dbReference type="AlphaFoldDB" id="A0A3B0C632"/>